<accession>A0A060CFC1</accession>
<evidence type="ECO:0000313" key="1">
    <source>
        <dbReference type="EMBL" id="AIA93657.1"/>
    </source>
</evidence>
<name>A0A060CFC1_9PLAN</name>
<feature type="non-terminal residue" evidence="1">
    <location>
        <position position="158"/>
    </location>
</feature>
<dbReference type="AlphaFoldDB" id="A0A060CFC1"/>
<reference evidence="1" key="1">
    <citation type="journal article" date="2013" name="Environ. Microbiol.">
        <title>Seasonally variable intestinal metagenomes of the red palm weevil (Rhynchophorus ferrugineus).</title>
        <authorList>
            <person name="Jia S."/>
            <person name="Zhang X."/>
            <person name="Zhang G."/>
            <person name="Yin A."/>
            <person name="Zhang S."/>
            <person name="Li F."/>
            <person name="Wang L."/>
            <person name="Zhao D."/>
            <person name="Yun Q."/>
            <person name="Tala"/>
            <person name="Wang J."/>
            <person name="Sun G."/>
            <person name="Baabdullah M."/>
            <person name="Yu X."/>
            <person name="Hu S."/>
            <person name="Al-Mssallem I.S."/>
            <person name="Yu J."/>
        </authorList>
    </citation>
    <scope>NUCLEOTIDE SEQUENCE</scope>
</reference>
<proteinExistence type="predicted"/>
<sequence>ENPAFEISLQGLGIFAMRKEAWPGLNPRFRGFGAEEGYIQEKARQGGGRVVCLPGLRWHHRFLRPEGVSYPLKWDDRVHNYFVGWQEIGYDANPIADHFADLFGSASVDIVPAAARRASAALNAVDGLIVLSDDSRVMPWKTSLHRCLETPAMCYAPQ</sequence>
<feature type="non-terminal residue" evidence="1">
    <location>
        <position position="1"/>
    </location>
</feature>
<protein>
    <submittedName>
        <fullName evidence="1">CAZy families GT31 protein</fullName>
    </submittedName>
</protein>
<dbReference type="EMBL" id="KF126310">
    <property type="protein sequence ID" value="AIA93657.1"/>
    <property type="molecule type" value="Genomic_DNA"/>
</dbReference>
<organism evidence="1">
    <name type="scientific">uncultured Planctomyces sp</name>
    <dbReference type="NCBI Taxonomy" id="179110"/>
    <lineage>
        <taxon>Bacteria</taxon>
        <taxon>Pseudomonadati</taxon>
        <taxon>Planctomycetota</taxon>
        <taxon>Planctomycetia</taxon>
        <taxon>Planctomycetales</taxon>
        <taxon>Planctomycetaceae</taxon>
        <taxon>Planctomyces</taxon>
        <taxon>environmental samples</taxon>
    </lineage>
</organism>